<evidence type="ECO:0000313" key="2">
    <source>
        <dbReference type="EMBL" id="QGR19310.1"/>
    </source>
</evidence>
<dbReference type="EMBL" id="CP045483">
    <property type="protein sequence ID" value="QGR19310.1"/>
    <property type="molecule type" value="Genomic_DNA"/>
</dbReference>
<dbReference type="Proteomes" id="UP000423396">
    <property type="component" value="Chromosome"/>
</dbReference>
<accession>A0A650CN79</accession>
<dbReference type="GeneID" id="42798302"/>
<feature type="region of interest" description="Disordered" evidence="1">
    <location>
        <begin position="1"/>
        <end position="29"/>
    </location>
</feature>
<name>A0A650CN79_9CREN</name>
<dbReference type="AlphaFoldDB" id="A0A650CN79"/>
<evidence type="ECO:0000313" key="3">
    <source>
        <dbReference type="Proteomes" id="UP000423396"/>
    </source>
</evidence>
<sequence length="268" mass="31272">MPRKKKGEEQEEKDTNSQPKSKKKKSSSVKYVDPNELLDEYLEEVINALGLAYLNLSREEYKELIKEPFAGAVGEVKTKPKSKTIINRLSANRDSLMEFLAMKLVRIKDLEKMTEEQLEFVVYNTKNAIKDLGPRLYEICIKKGRSDLIDVLRANWTIYGINSPVKCPKCMFNAIMPDLSCYICKYTITMKQLKEQLNVLQILFDYFKVDPQGYKEIMMAGYFYYSWDGVLPPSKQPKDLLRFEIVLNKEEKEKLKSFYIEHSTPQTQ</sequence>
<dbReference type="RefSeq" id="WP_156005960.1">
    <property type="nucleotide sequence ID" value="NZ_CP045483.1"/>
</dbReference>
<gene>
    <name evidence="2" type="ORF">D1868_04475</name>
</gene>
<dbReference type="KEGG" id="sazo:D1868_04475"/>
<reference evidence="2 3" key="1">
    <citation type="submission" date="2019-10" db="EMBL/GenBank/DDBJ databases">
        <title>Genome Sequences from Six Type Strain Members of the Archaeal Family Sulfolobaceae: Acidianus ambivalens, Acidianus infernus, Metallosphaera prunae, Stygiolobus azoricus, Sulfolobus metallicus, and Sulfurisphaera ohwakuensis.</title>
        <authorList>
            <person name="Counts J.A."/>
            <person name="Kelly R.M."/>
        </authorList>
    </citation>
    <scope>NUCLEOTIDE SEQUENCE [LARGE SCALE GENOMIC DNA]</scope>
    <source>
        <strain evidence="2 3">FC6</strain>
    </source>
</reference>
<organism evidence="2 3">
    <name type="scientific">Stygiolobus azoricus</name>
    <dbReference type="NCBI Taxonomy" id="41675"/>
    <lineage>
        <taxon>Archaea</taxon>
        <taxon>Thermoproteota</taxon>
        <taxon>Thermoprotei</taxon>
        <taxon>Sulfolobales</taxon>
        <taxon>Sulfolobaceae</taxon>
        <taxon>Stygiolobus</taxon>
    </lineage>
</organism>
<evidence type="ECO:0000256" key="1">
    <source>
        <dbReference type="SAM" id="MobiDB-lite"/>
    </source>
</evidence>
<keyword evidence="3" id="KW-1185">Reference proteome</keyword>
<proteinExistence type="predicted"/>
<protein>
    <submittedName>
        <fullName evidence="2">Uncharacterized protein</fullName>
    </submittedName>
</protein>
<dbReference type="OrthoDB" id="18600at2157"/>